<keyword evidence="3 6" id="KW-0812">Transmembrane</keyword>
<evidence type="ECO:0000313" key="7">
    <source>
        <dbReference type="EMBL" id="GIO68941.1"/>
    </source>
</evidence>
<comment type="subcellular location">
    <subcellularLocation>
        <location evidence="1">Cell membrane</location>
        <topology evidence="1">Multi-pass membrane protein</topology>
    </subcellularLocation>
</comment>
<evidence type="ECO:0000256" key="6">
    <source>
        <dbReference type="SAM" id="Phobius"/>
    </source>
</evidence>
<evidence type="ECO:0000256" key="3">
    <source>
        <dbReference type="ARBA" id="ARBA00022692"/>
    </source>
</evidence>
<feature type="transmembrane region" description="Helical" evidence="6">
    <location>
        <begin position="57"/>
        <end position="78"/>
    </location>
</feature>
<feature type="transmembrane region" description="Helical" evidence="6">
    <location>
        <begin position="12"/>
        <end position="29"/>
    </location>
</feature>
<dbReference type="Proteomes" id="UP000680638">
    <property type="component" value="Unassembled WGS sequence"/>
</dbReference>
<name>A0ABQ4M1V8_9BACL</name>
<evidence type="ECO:0000256" key="2">
    <source>
        <dbReference type="ARBA" id="ARBA00022475"/>
    </source>
</evidence>
<feature type="transmembrane region" description="Helical" evidence="6">
    <location>
        <begin position="199"/>
        <end position="220"/>
    </location>
</feature>
<keyword evidence="4 6" id="KW-1133">Transmembrane helix</keyword>
<keyword evidence="8" id="KW-1185">Reference proteome</keyword>
<dbReference type="InterPro" id="IPR001851">
    <property type="entry name" value="ABC_transp_permease"/>
</dbReference>
<keyword evidence="2" id="KW-1003">Cell membrane</keyword>
<accession>A0ABQ4M1V8</accession>
<dbReference type="Pfam" id="PF02653">
    <property type="entry name" value="BPD_transp_2"/>
    <property type="match status" value="1"/>
</dbReference>
<proteinExistence type="predicted"/>
<dbReference type="EMBL" id="BORW01000024">
    <property type="protein sequence ID" value="GIO68941.1"/>
    <property type="molecule type" value="Genomic_DNA"/>
</dbReference>
<feature type="transmembrane region" description="Helical" evidence="6">
    <location>
        <begin position="85"/>
        <end position="105"/>
    </location>
</feature>
<comment type="caution">
    <text evidence="7">The sequence shown here is derived from an EMBL/GenBank/DDBJ whole genome shotgun (WGS) entry which is preliminary data.</text>
</comment>
<dbReference type="RefSeq" id="WP_212951524.1">
    <property type="nucleotide sequence ID" value="NZ_BORW01000024.1"/>
</dbReference>
<keyword evidence="5 6" id="KW-0472">Membrane</keyword>
<sequence>MISSLIGAVELGLLYALLALGVYITYRILDFPDLTVDGSFTTGGGIAAVMISHGYNAWLSCIVAFAGGIAAGLCTGLLHTKGKINGLLSGILMMIALHSINLRIMGKPNIAIIDADTVLTSVNPWIVLGSMLIIVLLLMNWFFRTDVGLALRATGDNDRMIRSFGANTDTTKIIGVSLSNGLVALSGALIAQQSGFADITMGVGMIVVGLASVIIGEAVFGARNIIHATISVVLGAIVYRIVVALALRVEWLDASDMKVITAVIVIIALVFPTASRAMKQKKMAKKRTEEITGALSKEFKGGDLRA</sequence>
<reference evidence="7 8" key="1">
    <citation type="submission" date="2021-03" db="EMBL/GenBank/DDBJ databases">
        <title>Antimicrobial resistance genes in bacteria isolated from Japanese honey, and their potential for conferring macrolide and lincosamide resistance in the American foulbrood pathogen Paenibacillus larvae.</title>
        <authorList>
            <person name="Okamoto M."/>
            <person name="Kumagai M."/>
            <person name="Kanamori H."/>
            <person name="Takamatsu D."/>
        </authorList>
    </citation>
    <scope>NUCLEOTIDE SEQUENCE [LARGE SCALE GENOMIC DNA]</scope>
    <source>
        <strain evidence="7 8">J21TS3</strain>
    </source>
</reference>
<feature type="transmembrane region" description="Helical" evidence="6">
    <location>
        <begin position="225"/>
        <end position="247"/>
    </location>
</feature>
<evidence type="ECO:0000313" key="8">
    <source>
        <dbReference type="Proteomes" id="UP000680638"/>
    </source>
</evidence>
<dbReference type="PANTHER" id="PTHR32196">
    <property type="entry name" value="ABC TRANSPORTER PERMEASE PROTEIN YPHD-RELATED-RELATED"/>
    <property type="match status" value="1"/>
</dbReference>
<feature type="transmembrane region" description="Helical" evidence="6">
    <location>
        <begin position="259"/>
        <end position="278"/>
    </location>
</feature>
<dbReference type="PANTHER" id="PTHR32196:SF69">
    <property type="entry name" value="BRANCHED-CHAIN AMINO ACID TRANSPORT SYSTEM, PERMEASE PROTEIN"/>
    <property type="match status" value="1"/>
</dbReference>
<evidence type="ECO:0000256" key="5">
    <source>
        <dbReference type="ARBA" id="ARBA00023136"/>
    </source>
</evidence>
<feature type="transmembrane region" description="Helical" evidence="6">
    <location>
        <begin position="173"/>
        <end position="193"/>
    </location>
</feature>
<feature type="transmembrane region" description="Helical" evidence="6">
    <location>
        <begin position="125"/>
        <end position="143"/>
    </location>
</feature>
<protein>
    <submittedName>
        <fullName evidence="7">ABC transporter permease</fullName>
    </submittedName>
</protein>
<evidence type="ECO:0000256" key="4">
    <source>
        <dbReference type="ARBA" id="ARBA00022989"/>
    </source>
</evidence>
<gene>
    <name evidence="7" type="ORF">J21TS3_37620</name>
</gene>
<organism evidence="7 8">
    <name type="scientific">Paenibacillus cookii</name>
    <dbReference type="NCBI Taxonomy" id="157839"/>
    <lineage>
        <taxon>Bacteria</taxon>
        <taxon>Bacillati</taxon>
        <taxon>Bacillota</taxon>
        <taxon>Bacilli</taxon>
        <taxon>Bacillales</taxon>
        <taxon>Paenibacillaceae</taxon>
        <taxon>Paenibacillus</taxon>
    </lineage>
</organism>
<evidence type="ECO:0000256" key="1">
    <source>
        <dbReference type="ARBA" id="ARBA00004651"/>
    </source>
</evidence>
<dbReference type="CDD" id="cd06574">
    <property type="entry name" value="TM_PBP1_branched-chain-AA_like"/>
    <property type="match status" value="1"/>
</dbReference>